<comment type="caution">
    <text evidence="2">The sequence shown here is derived from an EMBL/GenBank/DDBJ whole genome shotgun (WGS) entry which is preliminary data.</text>
</comment>
<proteinExistence type="predicted"/>
<name>A0A9Q0KJL0_9MAGN</name>
<keyword evidence="1" id="KW-1133">Transmembrane helix</keyword>
<keyword evidence="1" id="KW-0472">Membrane</keyword>
<gene>
    <name evidence="2" type="ORF">NE237_004881</name>
</gene>
<keyword evidence="1" id="KW-0812">Transmembrane</keyword>
<evidence type="ECO:0008006" key="4">
    <source>
        <dbReference type="Google" id="ProtNLM"/>
    </source>
</evidence>
<feature type="transmembrane region" description="Helical" evidence="1">
    <location>
        <begin position="122"/>
        <end position="146"/>
    </location>
</feature>
<dbReference type="AlphaFoldDB" id="A0A9Q0KJL0"/>
<organism evidence="2 3">
    <name type="scientific">Protea cynaroides</name>
    <dbReference type="NCBI Taxonomy" id="273540"/>
    <lineage>
        <taxon>Eukaryota</taxon>
        <taxon>Viridiplantae</taxon>
        <taxon>Streptophyta</taxon>
        <taxon>Embryophyta</taxon>
        <taxon>Tracheophyta</taxon>
        <taxon>Spermatophyta</taxon>
        <taxon>Magnoliopsida</taxon>
        <taxon>Proteales</taxon>
        <taxon>Proteaceae</taxon>
        <taxon>Protea</taxon>
    </lineage>
</organism>
<dbReference type="EMBL" id="JAMYWD010000005">
    <property type="protein sequence ID" value="KAJ4971782.1"/>
    <property type="molecule type" value="Genomic_DNA"/>
</dbReference>
<evidence type="ECO:0000256" key="1">
    <source>
        <dbReference type="SAM" id="Phobius"/>
    </source>
</evidence>
<feature type="transmembrane region" description="Helical" evidence="1">
    <location>
        <begin position="12"/>
        <end position="30"/>
    </location>
</feature>
<dbReference type="Proteomes" id="UP001141806">
    <property type="component" value="Unassembled WGS sequence"/>
</dbReference>
<sequence length="152" mass="17530">MVVLVIMDRDSVWVLILLARLGGPTFLRMWGDVPTKVWLVLSQGCGPHRTVGLCINVAVRILVTGFLSRRSSCDMVLGYFSYMNWWLSVGLLWKLGEVYNLLRNIIKLFMGYELVRVTVDRGVFTLIEFITMFFPFIEKIVALRLVKKGLWL</sequence>
<reference evidence="2" key="1">
    <citation type="journal article" date="2023" name="Plant J.">
        <title>The genome of the king protea, Protea cynaroides.</title>
        <authorList>
            <person name="Chang J."/>
            <person name="Duong T.A."/>
            <person name="Schoeman C."/>
            <person name="Ma X."/>
            <person name="Roodt D."/>
            <person name="Barker N."/>
            <person name="Li Z."/>
            <person name="Van de Peer Y."/>
            <person name="Mizrachi E."/>
        </authorList>
    </citation>
    <scope>NUCLEOTIDE SEQUENCE</scope>
    <source>
        <tissue evidence="2">Young leaves</tissue>
    </source>
</reference>
<evidence type="ECO:0000313" key="3">
    <source>
        <dbReference type="Proteomes" id="UP001141806"/>
    </source>
</evidence>
<keyword evidence="3" id="KW-1185">Reference proteome</keyword>
<protein>
    <recommendedName>
        <fullName evidence="4">Transmembrane protein</fullName>
    </recommendedName>
</protein>
<accession>A0A9Q0KJL0</accession>
<evidence type="ECO:0000313" key="2">
    <source>
        <dbReference type="EMBL" id="KAJ4971782.1"/>
    </source>
</evidence>
<feature type="transmembrane region" description="Helical" evidence="1">
    <location>
        <begin position="79"/>
        <end position="102"/>
    </location>
</feature>